<organism evidence="1">
    <name type="scientific">marine sediment metagenome</name>
    <dbReference type="NCBI Taxonomy" id="412755"/>
    <lineage>
        <taxon>unclassified sequences</taxon>
        <taxon>metagenomes</taxon>
        <taxon>ecological metagenomes</taxon>
    </lineage>
</organism>
<sequence>MTFFRALRPAITHRSLVWGFRTWEVDLGFDPHNLWVGIRWARTPTPGNQWLEDHGPPKNWQYKSLVQISVGVFPGIVIAVEWLTKNP</sequence>
<gene>
    <name evidence="1" type="ORF">LCGC14_1541950</name>
</gene>
<dbReference type="EMBL" id="LAZR01011681">
    <property type="protein sequence ID" value="KKM60422.1"/>
    <property type="molecule type" value="Genomic_DNA"/>
</dbReference>
<comment type="caution">
    <text evidence="1">The sequence shown here is derived from an EMBL/GenBank/DDBJ whole genome shotgun (WGS) entry which is preliminary data.</text>
</comment>
<accession>A0A0F9LTK4</accession>
<name>A0A0F9LTK4_9ZZZZ</name>
<reference evidence="1" key="1">
    <citation type="journal article" date="2015" name="Nature">
        <title>Complex archaea that bridge the gap between prokaryotes and eukaryotes.</title>
        <authorList>
            <person name="Spang A."/>
            <person name="Saw J.H."/>
            <person name="Jorgensen S.L."/>
            <person name="Zaremba-Niedzwiedzka K."/>
            <person name="Martijn J."/>
            <person name="Lind A.E."/>
            <person name="van Eijk R."/>
            <person name="Schleper C."/>
            <person name="Guy L."/>
            <person name="Ettema T.J."/>
        </authorList>
    </citation>
    <scope>NUCLEOTIDE SEQUENCE</scope>
</reference>
<evidence type="ECO:0000313" key="1">
    <source>
        <dbReference type="EMBL" id="KKM60422.1"/>
    </source>
</evidence>
<proteinExistence type="predicted"/>
<protein>
    <submittedName>
        <fullName evidence="1">Uncharacterized protein</fullName>
    </submittedName>
</protein>
<dbReference type="AlphaFoldDB" id="A0A0F9LTK4"/>